<evidence type="ECO:0000313" key="10">
    <source>
        <dbReference type="Proteomes" id="UP000295632"/>
    </source>
</evidence>
<dbReference type="InterPro" id="IPR037278">
    <property type="entry name" value="ARFGAP/RecO"/>
</dbReference>
<evidence type="ECO:0000259" key="8">
    <source>
        <dbReference type="Pfam" id="PF11967"/>
    </source>
</evidence>
<keyword evidence="4 7" id="KW-0233">DNA recombination</keyword>
<dbReference type="RefSeq" id="WP_133579579.1">
    <property type="nucleotide sequence ID" value="NZ_SNYJ01000003.1"/>
</dbReference>
<dbReference type="HAMAP" id="MF_00201">
    <property type="entry name" value="RecO"/>
    <property type="match status" value="1"/>
</dbReference>
<reference evidence="9 10" key="1">
    <citation type="submission" date="2019-03" db="EMBL/GenBank/DDBJ databases">
        <title>Genomic Encyclopedia of Type Strains, Phase IV (KMG-IV): sequencing the most valuable type-strain genomes for metagenomic binning, comparative biology and taxonomic classification.</title>
        <authorList>
            <person name="Goeker M."/>
        </authorList>
    </citation>
    <scope>NUCLEOTIDE SEQUENCE [LARGE SCALE GENOMIC DNA]</scope>
    <source>
        <strain evidence="9 10">DSM 28697</strain>
    </source>
</reference>
<comment type="caution">
    <text evidence="9">The sequence shown here is derived from an EMBL/GenBank/DDBJ whole genome shotgun (WGS) entry which is preliminary data.</text>
</comment>
<dbReference type="Gene3D" id="1.20.1440.120">
    <property type="entry name" value="Recombination protein O, C-terminal domain"/>
    <property type="match status" value="1"/>
</dbReference>
<proteinExistence type="inferred from homology"/>
<evidence type="ECO:0000313" key="9">
    <source>
        <dbReference type="EMBL" id="TDQ41730.1"/>
    </source>
</evidence>
<dbReference type="GO" id="GO:0006310">
    <property type="term" value="P:DNA recombination"/>
    <property type="evidence" value="ECO:0007669"/>
    <property type="project" value="UniProtKB-UniRule"/>
</dbReference>
<evidence type="ECO:0000256" key="4">
    <source>
        <dbReference type="ARBA" id="ARBA00023172"/>
    </source>
</evidence>
<evidence type="ECO:0000256" key="6">
    <source>
        <dbReference type="ARBA" id="ARBA00033409"/>
    </source>
</evidence>
<keyword evidence="10" id="KW-1185">Reference proteome</keyword>
<evidence type="ECO:0000256" key="7">
    <source>
        <dbReference type="HAMAP-Rule" id="MF_00201"/>
    </source>
</evidence>
<dbReference type="Pfam" id="PF11967">
    <property type="entry name" value="RecO_N"/>
    <property type="match status" value="1"/>
</dbReference>
<sequence length="251" mass="28198">MLRNVEGVVLKSIPYGETNLICTLFTKENGKIAVMVRGARKTKSSLRAVAHLFTHGLFLIQGERGMGTLRQGETVTSFRTLREDLEKTACAACMVDLTDRLTEDRQPDPFLFELLLRSLGAIDEGKDPLVLLSIYEIKLMRLAGISPMFDQCVGCAREGDAVAFSMHEGGIVCRSCAMQSTYAEAFHPSALKLLRLFSSFDLNRLGNINVSFEVKKDLQRFITQYYDEQAGIRLKSKRFLDQLHLLNLDSH</sequence>
<dbReference type="AlphaFoldDB" id="A0A4R6U5H4"/>
<comment type="function">
    <text evidence="7">Involved in DNA repair and RecF pathway recombination.</text>
</comment>
<accession>A0A4R6U5H4</accession>
<dbReference type="NCBIfam" id="TIGR00613">
    <property type="entry name" value="reco"/>
    <property type="match status" value="1"/>
</dbReference>
<dbReference type="InterPro" id="IPR022572">
    <property type="entry name" value="DNA_rep/recomb_RecO_N"/>
</dbReference>
<protein>
    <recommendedName>
        <fullName evidence="2 7">DNA repair protein RecO</fullName>
    </recommendedName>
    <alternativeName>
        <fullName evidence="6 7">Recombination protein O</fullName>
    </alternativeName>
</protein>
<dbReference type="InterPro" id="IPR042242">
    <property type="entry name" value="RecO_C"/>
</dbReference>
<name>A0A4R6U5H4_9BACI</name>
<evidence type="ECO:0000256" key="2">
    <source>
        <dbReference type="ARBA" id="ARBA00021310"/>
    </source>
</evidence>
<organism evidence="9 10">
    <name type="scientific">Aureibacillus halotolerans</name>
    <dbReference type="NCBI Taxonomy" id="1508390"/>
    <lineage>
        <taxon>Bacteria</taxon>
        <taxon>Bacillati</taxon>
        <taxon>Bacillota</taxon>
        <taxon>Bacilli</taxon>
        <taxon>Bacillales</taxon>
        <taxon>Bacillaceae</taxon>
        <taxon>Aureibacillus</taxon>
    </lineage>
</organism>
<evidence type="ECO:0000256" key="1">
    <source>
        <dbReference type="ARBA" id="ARBA00007452"/>
    </source>
</evidence>
<dbReference type="InterPro" id="IPR012340">
    <property type="entry name" value="NA-bd_OB-fold"/>
</dbReference>
<dbReference type="OrthoDB" id="9797083at2"/>
<gene>
    <name evidence="7" type="primary">recO</name>
    <name evidence="9" type="ORF">EV213_103316</name>
</gene>
<dbReference type="SUPFAM" id="SSF50249">
    <property type="entry name" value="Nucleic acid-binding proteins"/>
    <property type="match status" value="1"/>
</dbReference>
<evidence type="ECO:0000256" key="3">
    <source>
        <dbReference type="ARBA" id="ARBA00022763"/>
    </source>
</evidence>
<dbReference type="Gene3D" id="2.40.50.140">
    <property type="entry name" value="Nucleic acid-binding proteins"/>
    <property type="match status" value="1"/>
</dbReference>
<dbReference type="GO" id="GO:0006302">
    <property type="term" value="P:double-strand break repair"/>
    <property type="evidence" value="ECO:0007669"/>
    <property type="project" value="TreeGrafter"/>
</dbReference>
<keyword evidence="3 7" id="KW-0227">DNA damage</keyword>
<dbReference type="EMBL" id="SNYJ01000003">
    <property type="protein sequence ID" value="TDQ41730.1"/>
    <property type="molecule type" value="Genomic_DNA"/>
</dbReference>
<dbReference type="GO" id="GO:0043590">
    <property type="term" value="C:bacterial nucleoid"/>
    <property type="evidence" value="ECO:0007669"/>
    <property type="project" value="TreeGrafter"/>
</dbReference>
<comment type="similarity">
    <text evidence="1 7">Belongs to the RecO family.</text>
</comment>
<evidence type="ECO:0000256" key="5">
    <source>
        <dbReference type="ARBA" id="ARBA00023204"/>
    </source>
</evidence>
<dbReference type="Pfam" id="PF02565">
    <property type="entry name" value="RecO_C"/>
    <property type="match status" value="1"/>
</dbReference>
<dbReference type="PANTHER" id="PTHR33991:SF1">
    <property type="entry name" value="DNA REPAIR PROTEIN RECO"/>
    <property type="match status" value="1"/>
</dbReference>
<dbReference type="InterPro" id="IPR003717">
    <property type="entry name" value="RecO"/>
</dbReference>
<feature type="domain" description="DNA replication/recombination mediator RecO N-terminal" evidence="8">
    <location>
        <begin position="4"/>
        <end position="78"/>
    </location>
</feature>
<keyword evidence="5 7" id="KW-0234">DNA repair</keyword>
<dbReference type="SUPFAM" id="SSF57863">
    <property type="entry name" value="ArfGap/RecO-like zinc finger"/>
    <property type="match status" value="1"/>
</dbReference>
<dbReference type="PANTHER" id="PTHR33991">
    <property type="entry name" value="DNA REPAIR PROTEIN RECO"/>
    <property type="match status" value="1"/>
</dbReference>
<dbReference type="Proteomes" id="UP000295632">
    <property type="component" value="Unassembled WGS sequence"/>
</dbReference>